<dbReference type="AlphaFoldDB" id="A0A1I7RJP5"/>
<dbReference type="WBParaSite" id="BXY_0092700.1">
    <property type="protein sequence ID" value="BXY_0092700.1"/>
    <property type="gene ID" value="BXY_0092700"/>
</dbReference>
<dbReference type="InterPro" id="IPR001461">
    <property type="entry name" value="Aspartic_peptidase_A1"/>
</dbReference>
<feature type="disulfide bond" evidence="6">
    <location>
        <begin position="278"/>
        <end position="308"/>
    </location>
</feature>
<evidence type="ECO:0000313" key="11">
    <source>
        <dbReference type="WBParaSite" id="BXY_0092700.1"/>
    </source>
</evidence>
<dbReference type="PANTHER" id="PTHR47966:SF45">
    <property type="entry name" value="PEPTIDASE A1 DOMAIN-CONTAINING PROTEIN"/>
    <property type="match status" value="1"/>
</dbReference>
<dbReference type="PROSITE" id="PS51767">
    <property type="entry name" value="PEPTIDASE_A1"/>
    <property type="match status" value="1"/>
</dbReference>
<feature type="active site" evidence="5">
    <location>
        <position position="245"/>
    </location>
</feature>
<evidence type="ECO:0000256" key="6">
    <source>
        <dbReference type="PIRSR" id="PIRSR601461-2"/>
    </source>
</evidence>
<dbReference type="Gene3D" id="2.40.70.10">
    <property type="entry name" value="Acid Proteases"/>
    <property type="match status" value="2"/>
</dbReference>
<keyword evidence="8" id="KW-0472">Membrane</keyword>
<keyword evidence="8" id="KW-0812">Transmembrane</keyword>
<comment type="similarity">
    <text evidence="1 7">Belongs to the peptidase A1 family.</text>
</comment>
<keyword evidence="4 7" id="KW-0378">Hydrolase</keyword>
<dbReference type="PRINTS" id="PR00792">
    <property type="entry name" value="PEPSIN"/>
</dbReference>
<feature type="domain" description="Peptidase A1" evidence="9">
    <location>
        <begin position="31"/>
        <end position="347"/>
    </location>
</feature>
<evidence type="ECO:0000256" key="2">
    <source>
        <dbReference type="ARBA" id="ARBA00022670"/>
    </source>
</evidence>
<dbReference type="FunFam" id="2.40.70.10:FF:000115">
    <property type="entry name" value="Lysosomal aspartic protease"/>
    <property type="match status" value="1"/>
</dbReference>
<evidence type="ECO:0000259" key="9">
    <source>
        <dbReference type="PROSITE" id="PS51767"/>
    </source>
</evidence>
<dbReference type="GO" id="GO:0004190">
    <property type="term" value="F:aspartic-type endopeptidase activity"/>
    <property type="evidence" value="ECO:0007669"/>
    <property type="project" value="UniProtKB-KW"/>
</dbReference>
<organism evidence="10 11">
    <name type="scientific">Bursaphelenchus xylophilus</name>
    <name type="common">Pinewood nematode worm</name>
    <name type="synonym">Aphelenchoides xylophilus</name>
    <dbReference type="NCBI Taxonomy" id="6326"/>
    <lineage>
        <taxon>Eukaryota</taxon>
        <taxon>Metazoa</taxon>
        <taxon>Ecdysozoa</taxon>
        <taxon>Nematoda</taxon>
        <taxon>Chromadorea</taxon>
        <taxon>Rhabditida</taxon>
        <taxon>Tylenchina</taxon>
        <taxon>Tylenchomorpha</taxon>
        <taxon>Aphelenchoidea</taxon>
        <taxon>Aphelenchoididae</taxon>
        <taxon>Bursaphelenchus</taxon>
    </lineage>
</organism>
<reference evidence="11" key="1">
    <citation type="submission" date="2016-11" db="UniProtKB">
        <authorList>
            <consortium name="WormBaseParasite"/>
        </authorList>
    </citation>
    <scope>IDENTIFICATION</scope>
</reference>
<accession>A0A1I7RJP5</accession>
<sequence>MAIEPVNKKAMMSHQKKTFGLKLSNYGDVEYYGTIVIGTPPQEYRVVFDTGSTSFWIMSDECRVEKEDGELCADKNLYFRNESTTYEKLDGNFTQLYEIGFAHGELAQDVVGIGTVESHSLLTANVTFGLANIIDTASDEDVIDGVMGLGFHKDGDPASLVKRAVSEGKLERPIYTIWLKKVGGEVDALGGEIRFGEEDTVNCQKEVRYVGLSSLDYWQFSVEKVEIDHEKSRKEIVKNVDAISDTGTSAIVVPKETFRKLLASIDVNSTTGLPYVPCNISFVMTIRINGHDYVLTAQDLIIHYSDGCVLQIDYNQIENDPTWILGDPFIRTYCQIYDLGLRRIGFSRANPPITMNMTTVEANDLEDNFGSLHDVNMMIYEMLIHVKHDTARQINETATILFFAILFSVAMIAYVPCCVSALIRRRRETTIIPGKLRRLIIKELNPEMEKGFHRHTDKEYSYE</sequence>
<dbReference type="InterPro" id="IPR034164">
    <property type="entry name" value="Pepsin-like_dom"/>
</dbReference>
<dbReference type="SUPFAM" id="SSF50630">
    <property type="entry name" value="Acid proteases"/>
    <property type="match status" value="1"/>
</dbReference>
<dbReference type="InterPro" id="IPR021109">
    <property type="entry name" value="Peptidase_aspartic_dom_sf"/>
</dbReference>
<dbReference type="Pfam" id="PF00026">
    <property type="entry name" value="Asp"/>
    <property type="match status" value="1"/>
</dbReference>
<dbReference type="GO" id="GO:0006508">
    <property type="term" value="P:proteolysis"/>
    <property type="evidence" value="ECO:0007669"/>
    <property type="project" value="UniProtKB-KW"/>
</dbReference>
<evidence type="ECO:0000256" key="5">
    <source>
        <dbReference type="PIRSR" id="PIRSR601461-1"/>
    </source>
</evidence>
<evidence type="ECO:0000256" key="3">
    <source>
        <dbReference type="ARBA" id="ARBA00022750"/>
    </source>
</evidence>
<keyword evidence="6" id="KW-1015">Disulfide bond</keyword>
<dbReference type="InterPro" id="IPR001969">
    <property type="entry name" value="Aspartic_peptidase_AS"/>
</dbReference>
<keyword evidence="8" id="KW-1133">Transmembrane helix</keyword>
<evidence type="ECO:0000256" key="7">
    <source>
        <dbReference type="RuleBase" id="RU000454"/>
    </source>
</evidence>
<dbReference type="Proteomes" id="UP000095284">
    <property type="component" value="Unplaced"/>
</dbReference>
<keyword evidence="3 7" id="KW-0064">Aspartyl protease</keyword>
<feature type="transmembrane region" description="Helical" evidence="8">
    <location>
        <begin position="400"/>
        <end position="423"/>
    </location>
</feature>
<evidence type="ECO:0000256" key="8">
    <source>
        <dbReference type="SAM" id="Phobius"/>
    </source>
</evidence>
<proteinExistence type="inferred from homology"/>
<dbReference type="PROSITE" id="PS00141">
    <property type="entry name" value="ASP_PROTEASE"/>
    <property type="match status" value="2"/>
</dbReference>
<evidence type="ECO:0000256" key="4">
    <source>
        <dbReference type="ARBA" id="ARBA00022801"/>
    </source>
</evidence>
<protein>
    <submittedName>
        <fullName evidence="11">Peptidase A1 domain-containing protein</fullName>
    </submittedName>
</protein>
<evidence type="ECO:0000256" key="1">
    <source>
        <dbReference type="ARBA" id="ARBA00007447"/>
    </source>
</evidence>
<keyword evidence="2 7" id="KW-0645">Protease</keyword>
<feature type="active site" evidence="5">
    <location>
        <position position="49"/>
    </location>
</feature>
<dbReference type="InterPro" id="IPR033121">
    <property type="entry name" value="PEPTIDASE_A1"/>
</dbReference>
<name>A0A1I7RJP5_BURXY</name>
<dbReference type="CDD" id="cd05471">
    <property type="entry name" value="pepsin_like"/>
    <property type="match status" value="1"/>
</dbReference>
<dbReference type="eggNOG" id="KOG1339">
    <property type="taxonomic scope" value="Eukaryota"/>
</dbReference>
<feature type="disulfide bond" evidence="6">
    <location>
        <begin position="62"/>
        <end position="72"/>
    </location>
</feature>
<dbReference type="GO" id="GO:0005764">
    <property type="term" value="C:lysosome"/>
    <property type="evidence" value="ECO:0007669"/>
    <property type="project" value="TreeGrafter"/>
</dbReference>
<dbReference type="PANTHER" id="PTHR47966">
    <property type="entry name" value="BETA-SITE APP-CLEAVING ENZYME, ISOFORM A-RELATED"/>
    <property type="match status" value="1"/>
</dbReference>
<evidence type="ECO:0000313" key="10">
    <source>
        <dbReference type="Proteomes" id="UP000095284"/>
    </source>
</evidence>